<dbReference type="SUPFAM" id="SSF51445">
    <property type="entry name" value="(Trans)glycosidases"/>
    <property type="match status" value="1"/>
</dbReference>
<comment type="similarity">
    <text evidence="1">Belongs to the glycosyl hydrolase 3 family.</text>
</comment>
<protein>
    <submittedName>
        <fullName evidence="5">Glycoside hydrolase family 3 C-terminal domain-containing protein</fullName>
    </submittedName>
</protein>
<comment type="caution">
    <text evidence="5">The sequence shown here is derived from an EMBL/GenBank/DDBJ whole genome shotgun (WGS) entry which is preliminary data.</text>
</comment>
<gene>
    <name evidence="5" type="ORF">L3X37_10660</name>
</gene>
<feature type="domain" description="Fibronectin type III-like" evidence="4">
    <location>
        <begin position="643"/>
        <end position="712"/>
    </location>
</feature>
<evidence type="ECO:0000313" key="5">
    <source>
        <dbReference type="EMBL" id="MCF7568821.1"/>
    </source>
</evidence>
<dbReference type="PANTHER" id="PTHR42721:SF3">
    <property type="entry name" value="BETA-D-XYLOSIDASE 5-RELATED"/>
    <property type="match status" value="1"/>
</dbReference>
<dbReference type="RefSeq" id="WP_237240156.1">
    <property type="nucleotide sequence ID" value="NZ_JAKKDU010000011.1"/>
</dbReference>
<keyword evidence="6" id="KW-1185">Reference proteome</keyword>
<organism evidence="5 6">
    <name type="scientific">Wocania arenilitoris</name>
    <dbReference type="NCBI Taxonomy" id="2044858"/>
    <lineage>
        <taxon>Bacteria</taxon>
        <taxon>Pseudomonadati</taxon>
        <taxon>Bacteroidota</taxon>
        <taxon>Flavobacteriia</taxon>
        <taxon>Flavobacteriales</taxon>
        <taxon>Flavobacteriaceae</taxon>
        <taxon>Wocania</taxon>
    </lineage>
</organism>
<dbReference type="AlphaFoldDB" id="A0AAE3JNM0"/>
<keyword evidence="3 5" id="KW-0378">Hydrolase</keyword>
<dbReference type="InterPro" id="IPR002772">
    <property type="entry name" value="Glyco_hydro_3_C"/>
</dbReference>
<dbReference type="SUPFAM" id="SSF52279">
    <property type="entry name" value="Beta-D-glucan exohydrolase, C-terminal domain"/>
    <property type="match status" value="1"/>
</dbReference>
<dbReference type="Pfam" id="PF01915">
    <property type="entry name" value="Glyco_hydro_3_C"/>
    <property type="match status" value="1"/>
</dbReference>
<evidence type="ECO:0000259" key="4">
    <source>
        <dbReference type="SMART" id="SM01217"/>
    </source>
</evidence>
<dbReference type="PRINTS" id="PR00133">
    <property type="entry name" value="GLHYDRLASE3"/>
</dbReference>
<reference evidence="5" key="1">
    <citation type="submission" date="2022-01" db="EMBL/GenBank/DDBJ databases">
        <title>Draft genome sequence of Sabulilitoribacter arenilitoris KCTC 52401.</title>
        <authorList>
            <person name="Oh J.-S."/>
        </authorList>
    </citation>
    <scope>NUCLEOTIDE SEQUENCE</scope>
    <source>
        <strain evidence="5">HMF6543</strain>
    </source>
</reference>
<dbReference type="GO" id="GO:0046556">
    <property type="term" value="F:alpha-L-arabinofuranosidase activity"/>
    <property type="evidence" value="ECO:0007669"/>
    <property type="project" value="TreeGrafter"/>
</dbReference>
<dbReference type="GO" id="GO:0009044">
    <property type="term" value="F:xylan 1,4-beta-xylosidase activity"/>
    <property type="evidence" value="ECO:0007669"/>
    <property type="project" value="InterPro"/>
</dbReference>
<evidence type="ECO:0000256" key="3">
    <source>
        <dbReference type="ARBA" id="ARBA00022801"/>
    </source>
</evidence>
<sequence>MKTKGRNIKFTTTIKINYLLFLVFLGLAWNINAQHVFNDPEVETEQRIEDLIQRLTLEEKVSLMVHESKGIERLGIPPYNWWNECLHGIARAGKATVFPQAIGLAATFDTHLIHQVATVISDEGRAKFNEAKKIGNYGRYFGLTYWSPNVNLFRDPRWGRGQETYGEDPFLSGAIGKAFVEGIQGNDPFYLKGAACAKHYVVHSGPEAVRHEFNAVSSDNDLYNTYLPAFKTLVDAGVVGVMCAYNRTNNELCCGSPTLLNGILRNDWNFNGYIVSDCGAIYDFWKYHKIVKDDVHSAALALKHSVNINCGSTFNKLNEAVEQGLVTEKEIDLALSDALRILFRLGWFDEEDKTSWANLGNKDVATPEHIALARKTAVKSIVMLKNNGILPLKKSTKSIFVTGPNATSLEALMGNYNGFSGQWVTPFEGIVNRANAGVAVNYNEGCKLADDMNFKGTWMAGSNDVTIAFLGMNALLEGEQGDAYLSKYGGDKNDLQLSENQIEFVKILKKSGKPLVAVIMGGSALSLDAIEPYVDAILWAWYPGEQGGNAIADVLFGDEDPGGRLPLTFYHSVNDLPPFEDYSMNGRTYRYFSGDVSYPFGYGLSYTTFNVSDIKLNKNKFKKADTISLSLNIVNSGEMDGDEVIQVYLATPDFYNRPIKSLVAFERVSLKKGDEQYLEISVPANRLYWYNSETGKYEVNKGNYMLEVGNSSRHIYKSLNFLIK</sequence>
<dbReference type="SMART" id="SM01217">
    <property type="entry name" value="Fn3_like"/>
    <property type="match status" value="1"/>
</dbReference>
<dbReference type="InterPro" id="IPR013783">
    <property type="entry name" value="Ig-like_fold"/>
</dbReference>
<evidence type="ECO:0000313" key="6">
    <source>
        <dbReference type="Proteomes" id="UP001199795"/>
    </source>
</evidence>
<proteinExistence type="inferred from homology"/>
<dbReference type="Gene3D" id="2.60.40.10">
    <property type="entry name" value="Immunoglobulins"/>
    <property type="match status" value="1"/>
</dbReference>
<dbReference type="GO" id="GO:0031222">
    <property type="term" value="P:arabinan catabolic process"/>
    <property type="evidence" value="ECO:0007669"/>
    <property type="project" value="TreeGrafter"/>
</dbReference>
<dbReference type="Pfam" id="PF00933">
    <property type="entry name" value="Glyco_hydro_3"/>
    <property type="match status" value="1"/>
</dbReference>
<dbReference type="GO" id="GO:0045493">
    <property type="term" value="P:xylan catabolic process"/>
    <property type="evidence" value="ECO:0007669"/>
    <property type="project" value="InterPro"/>
</dbReference>
<evidence type="ECO:0000256" key="2">
    <source>
        <dbReference type="ARBA" id="ARBA00022729"/>
    </source>
</evidence>
<dbReference type="InterPro" id="IPR036962">
    <property type="entry name" value="Glyco_hydro_3_N_sf"/>
</dbReference>
<dbReference type="Gene3D" id="3.20.20.300">
    <property type="entry name" value="Glycoside hydrolase, family 3, N-terminal domain"/>
    <property type="match status" value="1"/>
</dbReference>
<dbReference type="InterPro" id="IPR017853">
    <property type="entry name" value="GH"/>
</dbReference>
<keyword evidence="2" id="KW-0732">Signal</keyword>
<evidence type="ECO:0000256" key="1">
    <source>
        <dbReference type="ARBA" id="ARBA00005336"/>
    </source>
</evidence>
<dbReference type="EMBL" id="JAKKDU010000011">
    <property type="protein sequence ID" value="MCF7568821.1"/>
    <property type="molecule type" value="Genomic_DNA"/>
</dbReference>
<accession>A0AAE3JNM0</accession>
<dbReference type="InterPro" id="IPR026891">
    <property type="entry name" value="Fn3-like"/>
</dbReference>
<dbReference type="InterPro" id="IPR044993">
    <property type="entry name" value="BXL"/>
</dbReference>
<dbReference type="Pfam" id="PF14310">
    <property type="entry name" value="Fn3-like"/>
    <property type="match status" value="1"/>
</dbReference>
<dbReference type="Proteomes" id="UP001199795">
    <property type="component" value="Unassembled WGS sequence"/>
</dbReference>
<dbReference type="Gene3D" id="3.40.50.1700">
    <property type="entry name" value="Glycoside hydrolase family 3 C-terminal domain"/>
    <property type="match status" value="1"/>
</dbReference>
<dbReference type="PANTHER" id="PTHR42721">
    <property type="entry name" value="SUGAR HYDROLASE-RELATED"/>
    <property type="match status" value="1"/>
</dbReference>
<dbReference type="InterPro" id="IPR001764">
    <property type="entry name" value="Glyco_hydro_3_N"/>
</dbReference>
<dbReference type="InterPro" id="IPR036881">
    <property type="entry name" value="Glyco_hydro_3_C_sf"/>
</dbReference>
<name>A0AAE3JNM0_9FLAO</name>